<dbReference type="InterPro" id="IPR003615">
    <property type="entry name" value="HNH_nuc"/>
</dbReference>
<feature type="compositionally biased region" description="Acidic residues" evidence="1">
    <location>
        <begin position="349"/>
        <end position="381"/>
    </location>
</feature>
<dbReference type="Pfam" id="PF13391">
    <property type="entry name" value="HNH_2"/>
    <property type="match status" value="1"/>
</dbReference>
<dbReference type="Proteomes" id="UP000091956">
    <property type="component" value="Unassembled WGS sequence"/>
</dbReference>
<evidence type="ECO:0000259" key="2">
    <source>
        <dbReference type="Pfam" id="PF13391"/>
    </source>
</evidence>
<feature type="domain" description="HNH nuclease" evidence="2">
    <location>
        <begin position="137"/>
        <end position="187"/>
    </location>
</feature>
<dbReference type="AlphaFoldDB" id="A0A1B8GGT3"/>
<evidence type="ECO:0000256" key="1">
    <source>
        <dbReference type="SAM" id="MobiDB-lite"/>
    </source>
</evidence>
<feature type="region of interest" description="Disordered" evidence="1">
    <location>
        <begin position="336"/>
        <end position="381"/>
    </location>
</feature>
<reference evidence="4" key="2">
    <citation type="journal article" date="2018" name="Nat. Commun.">
        <title>Extreme sensitivity to ultraviolet light in the fungal pathogen causing white-nose syndrome of bats.</title>
        <authorList>
            <person name="Palmer J.M."/>
            <person name="Drees K.P."/>
            <person name="Foster J.T."/>
            <person name="Lindner D.L."/>
        </authorList>
    </citation>
    <scope>NUCLEOTIDE SEQUENCE [LARGE SCALE GENOMIC DNA]</scope>
    <source>
        <strain evidence="4">UAMH 10579</strain>
    </source>
</reference>
<accession>A0A1B8GGT3</accession>
<name>A0A1B8GGT3_9PEZI</name>
<protein>
    <recommendedName>
        <fullName evidence="2">HNH nuclease domain-containing protein</fullName>
    </recommendedName>
</protein>
<organism evidence="3 4">
    <name type="scientific">Pseudogymnoascus verrucosus</name>
    <dbReference type="NCBI Taxonomy" id="342668"/>
    <lineage>
        <taxon>Eukaryota</taxon>
        <taxon>Fungi</taxon>
        <taxon>Dikarya</taxon>
        <taxon>Ascomycota</taxon>
        <taxon>Pezizomycotina</taxon>
        <taxon>Leotiomycetes</taxon>
        <taxon>Thelebolales</taxon>
        <taxon>Thelebolaceae</taxon>
        <taxon>Pseudogymnoascus</taxon>
    </lineage>
</organism>
<evidence type="ECO:0000313" key="3">
    <source>
        <dbReference type="EMBL" id="OBT95023.1"/>
    </source>
</evidence>
<proteinExistence type="predicted"/>
<sequence length="381" mass="43405">MGLFRHDISLGSEFIESKIRKISAELTGGNHDTAKGSKSTFGKKERELVILKRQKKAMADDVDEALQRYPTVEGAYSSALLTKVISASIKWKNAPEQRLYADGVLSYYKSVKPGPSGNVVEKYCHLNAQWLHGMCAKCVHIVPKSLESDELAYLFGVREVDLSEPRNGITLETSTHEALEKGWIVIVPDKPRYGGEAIWRCIVVQKSMTSNLLYCRSTWKDIDGRPLEFLNSNRPARRYLYLRYVMTYLQQQRLGNVEWFDDAKARGYHWGLPGPYLRKSMLIALARRFSDQGLPECFYESTFTVADGSPQRSAEEENDLAMALYYKMQDDYAEVTGYREEYSDKSDGDESDDDESDDDETDDDEWGDDSDSEEETSDGRE</sequence>
<dbReference type="OrthoDB" id="5386595at2759"/>
<keyword evidence="4" id="KW-1185">Reference proteome</keyword>
<reference evidence="3 4" key="1">
    <citation type="submission" date="2016-03" db="EMBL/GenBank/DDBJ databases">
        <title>Comparative genomics of Pseudogymnoascus destructans, the fungus causing white-nose syndrome of bats.</title>
        <authorList>
            <person name="Palmer J.M."/>
            <person name="Drees K.P."/>
            <person name="Foster J.T."/>
            <person name="Lindner D.L."/>
        </authorList>
    </citation>
    <scope>NUCLEOTIDE SEQUENCE [LARGE SCALE GENOMIC DNA]</scope>
    <source>
        <strain evidence="3 4">UAMH 10579</strain>
    </source>
</reference>
<dbReference type="GeneID" id="28840819"/>
<dbReference type="STRING" id="342668.A0A1B8GGT3"/>
<evidence type="ECO:0000313" key="4">
    <source>
        <dbReference type="Proteomes" id="UP000091956"/>
    </source>
</evidence>
<dbReference type="EMBL" id="KV460239">
    <property type="protein sequence ID" value="OBT95023.1"/>
    <property type="molecule type" value="Genomic_DNA"/>
</dbReference>
<dbReference type="RefSeq" id="XP_018128756.1">
    <property type="nucleotide sequence ID" value="XM_018276868.2"/>
</dbReference>
<feature type="compositionally biased region" description="Basic and acidic residues" evidence="1">
    <location>
        <begin position="337"/>
        <end position="348"/>
    </location>
</feature>
<gene>
    <name evidence="3" type="ORF">VE01_07433</name>
</gene>